<feature type="transmembrane region" description="Helical" evidence="6">
    <location>
        <begin position="12"/>
        <end position="31"/>
    </location>
</feature>
<dbReference type="PANTHER" id="PTHR30250:SF26">
    <property type="entry name" value="PSMA PROTEIN"/>
    <property type="match status" value="1"/>
</dbReference>
<feature type="transmembrane region" description="Helical" evidence="6">
    <location>
        <begin position="264"/>
        <end position="287"/>
    </location>
</feature>
<gene>
    <name evidence="7" type="ORF">H8R02_20805</name>
</gene>
<evidence type="ECO:0000313" key="8">
    <source>
        <dbReference type="Proteomes" id="UP000596827"/>
    </source>
</evidence>
<dbReference type="GO" id="GO:0005886">
    <property type="term" value="C:plasma membrane"/>
    <property type="evidence" value="ECO:0007669"/>
    <property type="project" value="UniProtKB-SubCell"/>
</dbReference>
<feature type="transmembrane region" description="Helical" evidence="6">
    <location>
        <begin position="406"/>
        <end position="427"/>
    </location>
</feature>
<feature type="transmembrane region" description="Helical" evidence="6">
    <location>
        <begin position="346"/>
        <end position="366"/>
    </location>
</feature>
<evidence type="ECO:0000256" key="1">
    <source>
        <dbReference type="ARBA" id="ARBA00004651"/>
    </source>
</evidence>
<dbReference type="Proteomes" id="UP000596827">
    <property type="component" value="Unassembled WGS sequence"/>
</dbReference>
<dbReference type="AlphaFoldDB" id="A0A923MCJ8"/>
<feature type="transmembrane region" description="Helical" evidence="6">
    <location>
        <begin position="81"/>
        <end position="107"/>
    </location>
</feature>
<evidence type="ECO:0000256" key="4">
    <source>
        <dbReference type="ARBA" id="ARBA00022989"/>
    </source>
</evidence>
<organism evidence="7 8">
    <name type="scientific">Ramlibacter albus</name>
    <dbReference type="NCBI Taxonomy" id="2079448"/>
    <lineage>
        <taxon>Bacteria</taxon>
        <taxon>Pseudomonadati</taxon>
        <taxon>Pseudomonadota</taxon>
        <taxon>Betaproteobacteria</taxon>
        <taxon>Burkholderiales</taxon>
        <taxon>Comamonadaceae</taxon>
        <taxon>Ramlibacter</taxon>
    </lineage>
</organism>
<keyword evidence="8" id="KW-1185">Reference proteome</keyword>
<evidence type="ECO:0000313" key="7">
    <source>
        <dbReference type="EMBL" id="MBC5766918.1"/>
    </source>
</evidence>
<sequence length="502" mass="54859">MSLRLNVAANYASQLYATLIGILLIPLYLKWMGAEAYGLIAFFSMLQSWFIVLDLGLTLTIARESARYFGGALAPRDYRHLYRVLSLFFVMVALIGGGALVALAPIIAQRWLNLQQLPIQDIVVALQIMGACVAMRWMGGLYRGVATGAERFVWLGGFNALVATLRFAAVFASMALWGYTPKVFFLHQMAVAALELGILYAMARRLVPRPAASDPPIGWSFAPVAMRLRFSLTIAFTSAVWIFVTQIDKLILSGLLPLAEYGFFMVAVLVAGGITTATGPIGSALLPRLARLHAEGNHGEILRIYHRFAQLVSVVAGSLMVTLASCPESLLFAWTGDRELSRVAAPVLRLYAIGNGLLAMSAFPFYMQYARGNLRYHLIGNVGLIALLIPGIVFAALRFGGVGVGWVWMGMNVVYLFGWVAFVHGRLEPGLHVEWIQRNVLTIMVPTSLVGLVVAVLHHGEFLSRWTALVDFALVSTACIATACVASTEIRRHLPGTRFLRG</sequence>
<feature type="transmembrane region" description="Helical" evidence="6">
    <location>
        <begin position="439"/>
        <end position="460"/>
    </location>
</feature>
<feature type="transmembrane region" description="Helical" evidence="6">
    <location>
        <begin position="224"/>
        <end position="244"/>
    </location>
</feature>
<keyword evidence="5 6" id="KW-0472">Membrane</keyword>
<keyword evidence="4 6" id="KW-1133">Transmembrane helix</keyword>
<accession>A0A923MCJ8</accession>
<dbReference type="InterPro" id="IPR050833">
    <property type="entry name" value="Poly_Biosynth_Transport"/>
</dbReference>
<evidence type="ECO:0000256" key="3">
    <source>
        <dbReference type="ARBA" id="ARBA00022692"/>
    </source>
</evidence>
<protein>
    <submittedName>
        <fullName evidence="7">Polysaccharide biosynthesis protein</fullName>
    </submittedName>
</protein>
<evidence type="ECO:0000256" key="6">
    <source>
        <dbReference type="SAM" id="Phobius"/>
    </source>
</evidence>
<feature type="transmembrane region" description="Helical" evidence="6">
    <location>
        <begin position="466"/>
        <end position="488"/>
    </location>
</feature>
<feature type="transmembrane region" description="Helical" evidence="6">
    <location>
        <begin position="37"/>
        <end position="61"/>
    </location>
</feature>
<comment type="subcellular location">
    <subcellularLocation>
        <location evidence="1">Cell membrane</location>
        <topology evidence="1">Multi-pass membrane protein</topology>
    </subcellularLocation>
</comment>
<dbReference type="EMBL" id="JACORU010000008">
    <property type="protein sequence ID" value="MBC5766918.1"/>
    <property type="molecule type" value="Genomic_DNA"/>
</dbReference>
<name>A0A923MCJ8_9BURK</name>
<dbReference type="PANTHER" id="PTHR30250">
    <property type="entry name" value="PST FAMILY PREDICTED COLANIC ACID TRANSPORTER"/>
    <property type="match status" value="1"/>
</dbReference>
<keyword evidence="2" id="KW-1003">Cell membrane</keyword>
<reference evidence="7" key="1">
    <citation type="submission" date="2020-08" db="EMBL/GenBank/DDBJ databases">
        <title>Ramlibacter sp. GTP1 16S ribosomal RNA gene genome sequencing and assembly.</title>
        <authorList>
            <person name="Kang M."/>
        </authorList>
    </citation>
    <scope>NUCLEOTIDE SEQUENCE</scope>
    <source>
        <strain evidence="7">GTP1</strain>
    </source>
</reference>
<keyword evidence="3 6" id="KW-0812">Transmembrane</keyword>
<feature type="transmembrane region" description="Helical" evidence="6">
    <location>
        <begin position="183"/>
        <end position="203"/>
    </location>
</feature>
<feature type="transmembrane region" description="Helical" evidence="6">
    <location>
        <begin position="378"/>
        <end position="400"/>
    </location>
</feature>
<feature type="transmembrane region" description="Helical" evidence="6">
    <location>
        <begin position="308"/>
        <end position="334"/>
    </location>
</feature>
<evidence type="ECO:0000256" key="2">
    <source>
        <dbReference type="ARBA" id="ARBA00022475"/>
    </source>
</evidence>
<feature type="transmembrane region" description="Helical" evidence="6">
    <location>
        <begin position="119"/>
        <end position="140"/>
    </location>
</feature>
<proteinExistence type="predicted"/>
<feature type="transmembrane region" description="Helical" evidence="6">
    <location>
        <begin position="152"/>
        <end position="177"/>
    </location>
</feature>
<evidence type="ECO:0000256" key="5">
    <source>
        <dbReference type="ARBA" id="ARBA00023136"/>
    </source>
</evidence>
<comment type="caution">
    <text evidence="7">The sequence shown here is derived from an EMBL/GenBank/DDBJ whole genome shotgun (WGS) entry which is preliminary data.</text>
</comment>